<keyword evidence="8 12" id="KW-0342">GTP-binding</keyword>
<feature type="binding site" evidence="12">
    <location>
        <position position="18"/>
    </location>
    <ligand>
        <name>[4Fe-4S] cluster</name>
        <dbReference type="ChEBI" id="CHEBI:49883"/>
        <label>1</label>
        <note>4Fe-4S-S-AdoMet</note>
    </ligand>
</feature>
<dbReference type="SMART" id="SM00729">
    <property type="entry name" value="Elp3"/>
    <property type="match status" value="1"/>
</dbReference>
<dbReference type="InterPro" id="IPR000385">
    <property type="entry name" value="MoaA_NifB_PqqE_Fe-S-bd_CS"/>
</dbReference>
<evidence type="ECO:0000256" key="7">
    <source>
        <dbReference type="ARBA" id="ARBA00023014"/>
    </source>
</evidence>
<feature type="binding site" evidence="12">
    <location>
        <position position="112"/>
    </location>
    <ligand>
        <name>S-adenosyl-L-methionine</name>
        <dbReference type="ChEBI" id="CHEBI:59789"/>
    </ligand>
</feature>
<dbReference type="GO" id="GO:0006777">
    <property type="term" value="P:Mo-molybdopterin cofactor biosynthetic process"/>
    <property type="evidence" value="ECO:0007669"/>
    <property type="project" value="UniProtKB-UniRule"/>
</dbReference>
<comment type="catalytic activity">
    <reaction evidence="11 12">
        <text>GTP + AH2 + S-adenosyl-L-methionine = (8S)-3',8-cyclo-7,8-dihydroguanosine 5'-triphosphate + 5'-deoxyadenosine + L-methionine + A + H(+)</text>
        <dbReference type="Rhea" id="RHEA:49576"/>
        <dbReference type="ChEBI" id="CHEBI:13193"/>
        <dbReference type="ChEBI" id="CHEBI:15378"/>
        <dbReference type="ChEBI" id="CHEBI:17319"/>
        <dbReference type="ChEBI" id="CHEBI:17499"/>
        <dbReference type="ChEBI" id="CHEBI:37565"/>
        <dbReference type="ChEBI" id="CHEBI:57844"/>
        <dbReference type="ChEBI" id="CHEBI:59789"/>
        <dbReference type="ChEBI" id="CHEBI:131766"/>
        <dbReference type="EC" id="4.1.99.22"/>
    </reaction>
</comment>
<dbReference type="EMBL" id="DRTT01000002">
    <property type="protein sequence ID" value="HHF97869.1"/>
    <property type="molecule type" value="Genomic_DNA"/>
</dbReference>
<evidence type="ECO:0000313" key="14">
    <source>
        <dbReference type="EMBL" id="HHF97869.1"/>
    </source>
</evidence>
<dbReference type="CDD" id="cd21117">
    <property type="entry name" value="Twitch_MoaA"/>
    <property type="match status" value="1"/>
</dbReference>
<dbReference type="PANTHER" id="PTHR22960">
    <property type="entry name" value="MOLYBDOPTERIN COFACTOR SYNTHESIS PROTEIN A"/>
    <property type="match status" value="1"/>
</dbReference>
<dbReference type="GO" id="GO:0046872">
    <property type="term" value="F:metal ion binding"/>
    <property type="evidence" value="ECO:0007669"/>
    <property type="project" value="UniProtKB-KW"/>
</dbReference>
<dbReference type="Proteomes" id="UP000886070">
    <property type="component" value="Unassembled WGS sequence"/>
</dbReference>
<feature type="binding site" evidence="12">
    <location>
        <position position="21"/>
    </location>
    <ligand>
        <name>[4Fe-4S] cluster</name>
        <dbReference type="ChEBI" id="CHEBI:49883"/>
        <label>1</label>
        <note>4Fe-4S-S-AdoMet</note>
    </ligand>
</feature>
<keyword evidence="4 12" id="KW-0479">Metal-binding</keyword>
<keyword evidence="10 12" id="KW-0456">Lyase</keyword>
<evidence type="ECO:0000256" key="9">
    <source>
        <dbReference type="ARBA" id="ARBA00023150"/>
    </source>
</evidence>
<dbReference type="GO" id="GO:0061799">
    <property type="term" value="F:cyclic pyranopterin monophosphate synthase activity"/>
    <property type="evidence" value="ECO:0007669"/>
    <property type="project" value="TreeGrafter"/>
</dbReference>
<dbReference type="NCBIfam" id="TIGR02666">
    <property type="entry name" value="moaA"/>
    <property type="match status" value="1"/>
</dbReference>
<comment type="caution">
    <text evidence="14">The sequence shown here is derived from an EMBL/GenBank/DDBJ whole genome shotgun (WGS) entry which is preliminary data.</text>
</comment>
<feature type="domain" description="Radical SAM core" evidence="13">
    <location>
        <begin position="1"/>
        <end position="221"/>
    </location>
</feature>
<dbReference type="InterPro" id="IPR058240">
    <property type="entry name" value="rSAM_sf"/>
</dbReference>
<feature type="binding site" evidence="12">
    <location>
        <position position="149"/>
    </location>
    <ligand>
        <name>GTP</name>
        <dbReference type="ChEBI" id="CHEBI:37565"/>
    </ligand>
</feature>
<evidence type="ECO:0000256" key="10">
    <source>
        <dbReference type="ARBA" id="ARBA00023239"/>
    </source>
</evidence>
<gene>
    <name evidence="12 14" type="primary">moaA</name>
    <name evidence="14" type="ORF">ENL39_00050</name>
</gene>
<dbReference type="SFLD" id="SFLDG01383">
    <property type="entry name" value="cyclic_pyranopterin_phosphate"/>
    <property type="match status" value="1"/>
</dbReference>
<dbReference type="NCBIfam" id="NF001199">
    <property type="entry name" value="PRK00164.2-1"/>
    <property type="match status" value="1"/>
</dbReference>
<organism evidence="14">
    <name type="scientific">Aerophobetes bacterium</name>
    <dbReference type="NCBI Taxonomy" id="2030807"/>
    <lineage>
        <taxon>Bacteria</taxon>
        <taxon>Candidatus Aerophobota</taxon>
    </lineage>
</organism>
<feature type="binding site" evidence="12">
    <location>
        <position position="57"/>
    </location>
    <ligand>
        <name>GTP</name>
        <dbReference type="ChEBI" id="CHEBI:37565"/>
    </ligand>
</feature>
<comment type="function">
    <text evidence="12">Catalyzes the cyclization of GTP to (8S)-3',8-cyclo-7,8-dihydroguanosine 5'-triphosphate.</text>
</comment>
<dbReference type="PANTHER" id="PTHR22960:SF0">
    <property type="entry name" value="MOLYBDENUM COFACTOR BIOSYNTHESIS PROTEIN 1"/>
    <property type="match status" value="1"/>
</dbReference>
<dbReference type="InterPro" id="IPR013483">
    <property type="entry name" value="MoaA"/>
</dbReference>
<dbReference type="Pfam" id="PF04055">
    <property type="entry name" value="Radical_SAM"/>
    <property type="match status" value="1"/>
</dbReference>
<dbReference type="PROSITE" id="PS51918">
    <property type="entry name" value="RADICAL_SAM"/>
    <property type="match status" value="1"/>
</dbReference>
<feature type="binding site" evidence="12">
    <location>
        <position position="262"/>
    </location>
    <ligand>
        <name>[4Fe-4S] cluster</name>
        <dbReference type="ChEBI" id="CHEBI:49883"/>
        <label>2</label>
        <note>4Fe-4S-substrate</note>
    </ligand>
</feature>
<feature type="binding site" evidence="12">
    <location>
        <position position="245"/>
    </location>
    <ligand>
        <name>[4Fe-4S] cluster</name>
        <dbReference type="ChEBI" id="CHEBI:49883"/>
        <label>2</label>
        <note>4Fe-4S-substrate</note>
    </ligand>
</feature>
<keyword evidence="5 12" id="KW-0547">Nucleotide-binding</keyword>
<sequence length="315" mass="36015">MRINYLRVSVTDRCNFNCIYCRPKEKVPLLPREELLSFEEILRFIKFVLPWGLERVRITGGEPLVRKGVIELIRMIAKIDKIKDVCLTTNGAFLEEFALDLKKAGLKRVNVSLDTLKREKFKIITGSDSFLKVLKGIEVARKVGLEPVKVNVVVLKGINEEEILDFVDFAAKNKLVVRFIEYMPFNGEKDKNFYFSNKTVKKVIEEKWGKLYPASFSGGGPASYFKIKNIPCLVGFISPFSEPFCTGCSKLRLSAEGRLRPCLASNYEIDVKEILRGKNQEKEINKVINTALEFKEKRSSFSFANPNRFMFQIGG</sequence>
<evidence type="ECO:0000256" key="4">
    <source>
        <dbReference type="ARBA" id="ARBA00022723"/>
    </source>
</evidence>
<keyword evidence="6 12" id="KW-0408">Iron</keyword>
<dbReference type="HAMAP" id="MF_01225_B">
    <property type="entry name" value="MoaA_B"/>
    <property type="match status" value="1"/>
</dbReference>
<keyword evidence="9 12" id="KW-0501">Molybdenum cofactor biosynthesis</keyword>
<dbReference type="SUPFAM" id="SSF102114">
    <property type="entry name" value="Radical SAM enzymes"/>
    <property type="match status" value="1"/>
</dbReference>
<dbReference type="SFLD" id="SFLDG01067">
    <property type="entry name" value="SPASM/twitch_domain_containing"/>
    <property type="match status" value="1"/>
</dbReference>
<comment type="pathway">
    <text evidence="12">Cofactor biosynthesis; molybdopterin biosynthesis.</text>
</comment>
<dbReference type="SFLD" id="SFLDS00029">
    <property type="entry name" value="Radical_SAM"/>
    <property type="match status" value="1"/>
</dbReference>
<dbReference type="InterPro" id="IPR006638">
    <property type="entry name" value="Elp3/MiaA/NifB-like_rSAM"/>
</dbReference>
<dbReference type="InterPro" id="IPR040064">
    <property type="entry name" value="MoaA-like"/>
</dbReference>
<dbReference type="Gene3D" id="3.20.20.70">
    <property type="entry name" value="Aldolase class I"/>
    <property type="match status" value="1"/>
</dbReference>
<evidence type="ECO:0000256" key="12">
    <source>
        <dbReference type="HAMAP-Rule" id="MF_01225"/>
    </source>
</evidence>
<evidence type="ECO:0000256" key="6">
    <source>
        <dbReference type="ARBA" id="ARBA00023004"/>
    </source>
</evidence>
<feature type="binding site" evidence="12">
    <location>
        <position position="183"/>
    </location>
    <ligand>
        <name>S-adenosyl-L-methionine</name>
        <dbReference type="ChEBI" id="CHEBI:59789"/>
    </ligand>
</feature>
<dbReference type="InterPro" id="IPR013785">
    <property type="entry name" value="Aldolase_TIM"/>
</dbReference>
<evidence type="ECO:0000256" key="1">
    <source>
        <dbReference type="ARBA" id="ARBA00012167"/>
    </source>
</evidence>
<comment type="cofactor">
    <cofactor evidence="12">
        <name>[4Fe-4S] cluster</name>
        <dbReference type="ChEBI" id="CHEBI:49883"/>
    </cofactor>
    <text evidence="12">Binds 2 [4Fe-4S] clusters. Binds 1 [4Fe-4S] cluster coordinated with 3 cysteines and an exchangeable S-adenosyl-L-methionine and 1 [4Fe-4S] cluster coordinated with 3 cysteines and the GTP-derived substrate.</text>
</comment>
<reference evidence="14" key="1">
    <citation type="journal article" date="2020" name="mSystems">
        <title>Genome- and Community-Level Interaction Insights into Carbon Utilization and Element Cycling Functions of Hydrothermarchaeota in Hydrothermal Sediment.</title>
        <authorList>
            <person name="Zhou Z."/>
            <person name="Liu Y."/>
            <person name="Xu W."/>
            <person name="Pan J."/>
            <person name="Luo Z.H."/>
            <person name="Li M."/>
        </authorList>
    </citation>
    <scope>NUCLEOTIDE SEQUENCE [LARGE SCALE GENOMIC DNA]</scope>
    <source>
        <strain evidence="14">HyVt-92</strain>
    </source>
</reference>
<keyword evidence="2 12" id="KW-0004">4Fe-4S</keyword>
<feature type="binding site" evidence="12">
    <location>
        <position position="7"/>
    </location>
    <ligand>
        <name>GTP</name>
        <dbReference type="ChEBI" id="CHEBI:37565"/>
    </ligand>
</feature>
<accession>A0A7V5HXT3</accession>
<dbReference type="InterPro" id="IPR010505">
    <property type="entry name" value="MoaA_twitch"/>
</dbReference>
<comment type="subunit">
    <text evidence="12">Monomer and homodimer.</text>
</comment>
<dbReference type="GO" id="GO:1904047">
    <property type="term" value="F:S-adenosyl-L-methionine binding"/>
    <property type="evidence" value="ECO:0007669"/>
    <property type="project" value="UniProtKB-UniRule"/>
</dbReference>
<feature type="binding site" evidence="12">
    <location>
        <position position="61"/>
    </location>
    <ligand>
        <name>S-adenosyl-L-methionine</name>
        <dbReference type="ChEBI" id="CHEBI:59789"/>
    </ligand>
</feature>
<feature type="binding site" evidence="12">
    <location>
        <position position="88"/>
    </location>
    <ligand>
        <name>GTP</name>
        <dbReference type="ChEBI" id="CHEBI:37565"/>
    </ligand>
</feature>
<dbReference type="EC" id="4.1.99.22" evidence="1 12"/>
<keyword evidence="7 12" id="KW-0411">Iron-sulfur</keyword>
<comment type="similarity">
    <text evidence="12">Belongs to the radical SAM superfamily. MoaA family.</text>
</comment>
<dbReference type="GO" id="GO:0061798">
    <property type="term" value="F:GTP 3',8'-cyclase activity"/>
    <property type="evidence" value="ECO:0007669"/>
    <property type="project" value="UniProtKB-UniRule"/>
</dbReference>
<dbReference type="InterPro" id="IPR007197">
    <property type="entry name" value="rSAM"/>
</dbReference>
<evidence type="ECO:0000256" key="2">
    <source>
        <dbReference type="ARBA" id="ARBA00022485"/>
    </source>
</evidence>
<feature type="binding site" evidence="12">
    <location>
        <begin position="250"/>
        <end position="252"/>
    </location>
    <ligand>
        <name>GTP</name>
        <dbReference type="ChEBI" id="CHEBI:37565"/>
    </ligand>
</feature>
<evidence type="ECO:0000256" key="8">
    <source>
        <dbReference type="ARBA" id="ARBA00023134"/>
    </source>
</evidence>
<dbReference type="SFLD" id="SFLDG01386">
    <property type="entry name" value="main_SPASM_domain-containing"/>
    <property type="match status" value="1"/>
</dbReference>
<dbReference type="Pfam" id="PF06463">
    <property type="entry name" value="Mob_synth_C"/>
    <property type="match status" value="1"/>
</dbReference>
<feature type="binding site" evidence="12">
    <location>
        <position position="20"/>
    </location>
    <ligand>
        <name>S-adenosyl-L-methionine</name>
        <dbReference type="ChEBI" id="CHEBI:59789"/>
    </ligand>
</feature>
<protein>
    <recommendedName>
        <fullName evidence="1 12">GTP 3',8-cyclase</fullName>
        <ecNumber evidence="1 12">4.1.99.22</ecNumber>
    </recommendedName>
    <alternativeName>
        <fullName evidence="12">Molybdenum cofactor biosynthesis protein A</fullName>
    </alternativeName>
</protein>
<keyword evidence="3 12" id="KW-0949">S-adenosyl-L-methionine</keyword>
<dbReference type="UniPathway" id="UPA00344"/>
<dbReference type="GO" id="GO:0005525">
    <property type="term" value="F:GTP binding"/>
    <property type="evidence" value="ECO:0007669"/>
    <property type="project" value="UniProtKB-UniRule"/>
</dbReference>
<feature type="binding site" evidence="12">
    <location>
        <position position="248"/>
    </location>
    <ligand>
        <name>[4Fe-4S] cluster</name>
        <dbReference type="ChEBI" id="CHEBI:49883"/>
        <label>2</label>
        <note>4Fe-4S-substrate</note>
    </ligand>
</feature>
<dbReference type="PROSITE" id="PS01305">
    <property type="entry name" value="MOAA_NIFB_PQQE"/>
    <property type="match status" value="1"/>
</dbReference>
<dbReference type="CDD" id="cd01335">
    <property type="entry name" value="Radical_SAM"/>
    <property type="match status" value="1"/>
</dbReference>
<evidence type="ECO:0000256" key="11">
    <source>
        <dbReference type="ARBA" id="ARBA00048697"/>
    </source>
</evidence>
<feature type="binding site" evidence="12">
    <location>
        <position position="14"/>
    </location>
    <ligand>
        <name>[4Fe-4S] cluster</name>
        <dbReference type="ChEBI" id="CHEBI:49883"/>
        <label>1</label>
        <note>4Fe-4S-S-AdoMet</note>
    </ligand>
</feature>
<dbReference type="AlphaFoldDB" id="A0A7V5HXT3"/>
<evidence type="ECO:0000259" key="13">
    <source>
        <dbReference type="PROSITE" id="PS51918"/>
    </source>
</evidence>
<name>A0A7V5HXT3_UNCAE</name>
<evidence type="ECO:0000256" key="3">
    <source>
        <dbReference type="ARBA" id="ARBA00022691"/>
    </source>
</evidence>
<proteinExistence type="inferred from homology"/>
<dbReference type="InterPro" id="IPR050105">
    <property type="entry name" value="MoCo_biosynth_MoaA/MoaC"/>
</dbReference>
<evidence type="ECO:0000256" key="5">
    <source>
        <dbReference type="ARBA" id="ARBA00022741"/>
    </source>
</evidence>
<dbReference type="GO" id="GO:0051539">
    <property type="term" value="F:4 iron, 4 sulfur cluster binding"/>
    <property type="evidence" value="ECO:0007669"/>
    <property type="project" value="UniProtKB-UniRule"/>
</dbReference>